<dbReference type="PANTHER" id="PTHR35010:SF2">
    <property type="entry name" value="BLL4672 PROTEIN"/>
    <property type="match status" value="1"/>
</dbReference>
<dbReference type="PANTHER" id="PTHR35010">
    <property type="entry name" value="BLL4672 PROTEIN-RELATED"/>
    <property type="match status" value="1"/>
</dbReference>
<evidence type="ECO:0000259" key="1">
    <source>
        <dbReference type="SMART" id="SM00530"/>
    </source>
</evidence>
<protein>
    <submittedName>
        <fullName evidence="2">Transcriptional regulator</fullName>
    </submittedName>
</protein>
<dbReference type="Pfam" id="PF13560">
    <property type="entry name" value="HTH_31"/>
    <property type="match status" value="1"/>
</dbReference>
<comment type="caution">
    <text evidence="2">The sequence shown here is derived from an EMBL/GenBank/DDBJ whole genome shotgun (WGS) entry which is preliminary data.</text>
</comment>
<evidence type="ECO:0000313" key="3">
    <source>
        <dbReference type="Proteomes" id="UP000659223"/>
    </source>
</evidence>
<feature type="domain" description="HTH cro/C1-type" evidence="1">
    <location>
        <begin position="12"/>
        <end position="86"/>
    </location>
</feature>
<dbReference type="InterPro" id="IPR010982">
    <property type="entry name" value="Lambda_DNA-bd_dom_sf"/>
</dbReference>
<evidence type="ECO:0000313" key="2">
    <source>
        <dbReference type="EMBL" id="GGX63408.1"/>
    </source>
</evidence>
<dbReference type="Gene3D" id="1.10.260.40">
    <property type="entry name" value="lambda repressor-like DNA-binding domains"/>
    <property type="match status" value="1"/>
</dbReference>
<dbReference type="EMBL" id="BMUT01000001">
    <property type="protein sequence ID" value="GGX63408.1"/>
    <property type="molecule type" value="Genomic_DNA"/>
</dbReference>
<reference evidence="3" key="1">
    <citation type="journal article" date="2019" name="Int. J. Syst. Evol. Microbiol.">
        <title>The Global Catalogue of Microorganisms (GCM) 10K type strain sequencing project: providing services to taxonomists for standard genome sequencing and annotation.</title>
        <authorList>
            <consortium name="The Broad Institute Genomics Platform"/>
            <consortium name="The Broad Institute Genome Sequencing Center for Infectious Disease"/>
            <person name="Wu L."/>
            <person name="Ma J."/>
        </authorList>
    </citation>
    <scope>NUCLEOTIDE SEQUENCE [LARGE SCALE GENOMIC DNA]</scope>
    <source>
        <strain evidence="3">JCM 4586</strain>
    </source>
</reference>
<dbReference type="Proteomes" id="UP000659223">
    <property type="component" value="Unassembled WGS sequence"/>
</dbReference>
<organism evidence="2 3">
    <name type="scientific">Streptomyces hiroshimensis</name>
    <dbReference type="NCBI Taxonomy" id="66424"/>
    <lineage>
        <taxon>Bacteria</taxon>
        <taxon>Bacillati</taxon>
        <taxon>Actinomycetota</taxon>
        <taxon>Actinomycetes</taxon>
        <taxon>Kitasatosporales</taxon>
        <taxon>Streptomycetaceae</taxon>
        <taxon>Streptomyces</taxon>
    </lineage>
</organism>
<dbReference type="SMART" id="SM00530">
    <property type="entry name" value="HTH_XRE"/>
    <property type="match status" value="1"/>
</dbReference>
<sequence>MRNEDLIAVGRMVRHWRERVDPEDLPGFTARYGRRRGRGLTQEDVGQLTGFSARWYSNLERGVPTPFSDEFLDCVSRVLRLTEDERLTLYTYTVGRTPPPGPQMDTTIIGPALAQFVLMQPYPCYISGPEWDVHIHNKAAAQQWRWMPHGDNVMLWALTRQEARLQLVDWETTWARPMAAQLHLAMRDDPNNTRLREVVDEVRKDDVARRIYDESLAKVHPDGSRRRVYLPHHHDKEFEVIFLCFSPMRDPRYRMMAVVPADECDNERFAVPVPGLVPTAN</sequence>
<accession>A0ABQ2Y505</accession>
<dbReference type="Gene3D" id="3.30.450.180">
    <property type="match status" value="1"/>
</dbReference>
<name>A0ABQ2Y505_9ACTN</name>
<keyword evidence="3" id="KW-1185">Reference proteome</keyword>
<dbReference type="InterPro" id="IPR041413">
    <property type="entry name" value="MLTR_LBD"/>
</dbReference>
<proteinExistence type="predicted"/>
<dbReference type="Pfam" id="PF17765">
    <property type="entry name" value="MLTR_LBD"/>
    <property type="match status" value="1"/>
</dbReference>
<dbReference type="SUPFAM" id="SSF47413">
    <property type="entry name" value="lambda repressor-like DNA-binding domains"/>
    <property type="match status" value="1"/>
</dbReference>
<dbReference type="InterPro" id="IPR001387">
    <property type="entry name" value="Cro/C1-type_HTH"/>
</dbReference>
<dbReference type="CDD" id="cd00093">
    <property type="entry name" value="HTH_XRE"/>
    <property type="match status" value="1"/>
</dbReference>
<gene>
    <name evidence="2" type="ORF">GCM10010324_05190</name>
</gene>